<proteinExistence type="predicted"/>
<dbReference type="RefSeq" id="WP_279528988.1">
    <property type="nucleotide sequence ID" value="NZ_CP122312.1"/>
</dbReference>
<name>A0ABD5Z1H9_9EURY</name>
<keyword evidence="1" id="KW-0472">Membrane</keyword>
<evidence type="ECO:0000313" key="3">
    <source>
        <dbReference type="Proteomes" id="UP001596447"/>
    </source>
</evidence>
<evidence type="ECO:0000313" key="2">
    <source>
        <dbReference type="EMBL" id="MFC7199038.1"/>
    </source>
</evidence>
<dbReference type="InterPro" id="IPR007352">
    <property type="entry name" value="DUF420"/>
</dbReference>
<evidence type="ECO:0000256" key="1">
    <source>
        <dbReference type="SAM" id="Phobius"/>
    </source>
</evidence>
<protein>
    <submittedName>
        <fullName evidence="2">DUF420 domain-containing protein</fullName>
    </submittedName>
</protein>
<keyword evidence="1" id="KW-1133">Transmembrane helix</keyword>
<reference evidence="2 3" key="1">
    <citation type="journal article" date="2019" name="Int. J. Syst. Evol. Microbiol.">
        <title>The Global Catalogue of Microorganisms (GCM) 10K type strain sequencing project: providing services to taxonomists for standard genome sequencing and annotation.</title>
        <authorList>
            <consortium name="The Broad Institute Genomics Platform"/>
            <consortium name="The Broad Institute Genome Sequencing Center for Infectious Disease"/>
            <person name="Wu L."/>
            <person name="Ma J."/>
        </authorList>
    </citation>
    <scope>NUCLEOTIDE SEQUENCE [LARGE SCALE GENOMIC DNA]</scope>
    <source>
        <strain evidence="2 3">XZGYJ-43</strain>
    </source>
</reference>
<dbReference type="PANTHER" id="PTHR37692:SF1">
    <property type="entry name" value="DUF420 DOMAIN-CONTAINING PROTEIN"/>
    <property type="match status" value="1"/>
</dbReference>
<sequence length="185" mass="20125">MREVVRRHTVAVAAVVSLVAIGVVVATVRGFVPAGVLPRWPALVHAAPTINVGLSIVAIVTISLGWHWARTHEIRKHRLAMVTSTVLFATFLGLYLYHIVVAGTTGFPGPEAVYQFVYLPILVVHMLLAMCCIPLVVYALLLGVTHSTDELPRTPHPRVGRVAASLWIVSFALGVVVYLLLHVVY</sequence>
<dbReference type="Proteomes" id="UP001596447">
    <property type="component" value="Unassembled WGS sequence"/>
</dbReference>
<feature type="transmembrane region" description="Helical" evidence="1">
    <location>
        <begin position="162"/>
        <end position="181"/>
    </location>
</feature>
<keyword evidence="3" id="KW-1185">Reference proteome</keyword>
<dbReference type="PANTHER" id="PTHR37692">
    <property type="entry name" value="HYPOTHETICAL MEMBRANE SPANNING PROTEIN"/>
    <property type="match status" value="1"/>
</dbReference>
<feature type="transmembrane region" description="Helical" evidence="1">
    <location>
        <begin position="79"/>
        <end position="97"/>
    </location>
</feature>
<feature type="transmembrane region" description="Helical" evidence="1">
    <location>
        <begin position="42"/>
        <end position="67"/>
    </location>
</feature>
<organism evidence="2 3">
    <name type="scientific">Halospeciosus flavus</name>
    <dbReference type="NCBI Taxonomy" id="3032283"/>
    <lineage>
        <taxon>Archaea</taxon>
        <taxon>Methanobacteriati</taxon>
        <taxon>Methanobacteriota</taxon>
        <taxon>Stenosarchaea group</taxon>
        <taxon>Halobacteria</taxon>
        <taxon>Halobacteriales</taxon>
        <taxon>Halobacteriaceae</taxon>
        <taxon>Halospeciosus</taxon>
    </lineage>
</organism>
<dbReference type="AlphaFoldDB" id="A0ABD5Z1H9"/>
<feature type="transmembrane region" description="Helical" evidence="1">
    <location>
        <begin position="117"/>
        <end position="141"/>
    </location>
</feature>
<gene>
    <name evidence="2" type="ORF">ACFQJ9_06350</name>
</gene>
<accession>A0ABD5Z1H9</accession>
<dbReference type="EMBL" id="JBHTAR010000011">
    <property type="protein sequence ID" value="MFC7199038.1"/>
    <property type="molecule type" value="Genomic_DNA"/>
</dbReference>
<dbReference type="Pfam" id="PF04238">
    <property type="entry name" value="DUF420"/>
    <property type="match status" value="1"/>
</dbReference>
<keyword evidence="1" id="KW-0812">Transmembrane</keyword>
<comment type="caution">
    <text evidence="2">The sequence shown here is derived from an EMBL/GenBank/DDBJ whole genome shotgun (WGS) entry which is preliminary data.</text>
</comment>